<accession>A0AA86W099</accession>
<organism evidence="1 2">
    <name type="scientific">Sphenostylis stenocarpa</name>
    <dbReference type="NCBI Taxonomy" id="92480"/>
    <lineage>
        <taxon>Eukaryota</taxon>
        <taxon>Viridiplantae</taxon>
        <taxon>Streptophyta</taxon>
        <taxon>Embryophyta</taxon>
        <taxon>Tracheophyta</taxon>
        <taxon>Spermatophyta</taxon>
        <taxon>Magnoliopsida</taxon>
        <taxon>eudicotyledons</taxon>
        <taxon>Gunneridae</taxon>
        <taxon>Pentapetalae</taxon>
        <taxon>rosids</taxon>
        <taxon>fabids</taxon>
        <taxon>Fabales</taxon>
        <taxon>Fabaceae</taxon>
        <taxon>Papilionoideae</taxon>
        <taxon>50 kb inversion clade</taxon>
        <taxon>NPAAA clade</taxon>
        <taxon>indigoferoid/millettioid clade</taxon>
        <taxon>Phaseoleae</taxon>
        <taxon>Sphenostylis</taxon>
    </lineage>
</organism>
<evidence type="ECO:0000313" key="1">
    <source>
        <dbReference type="EMBL" id="CAJ1972535.1"/>
    </source>
</evidence>
<dbReference type="Gramene" id="rna-AYBTSS11_LOCUS24584">
    <property type="protein sequence ID" value="CAJ1972535.1"/>
    <property type="gene ID" value="gene-AYBTSS11_LOCUS24584"/>
</dbReference>
<keyword evidence="2" id="KW-1185">Reference proteome</keyword>
<name>A0AA86W099_9FABA</name>
<proteinExistence type="predicted"/>
<reference evidence="1" key="1">
    <citation type="submission" date="2023-10" db="EMBL/GenBank/DDBJ databases">
        <authorList>
            <person name="Domelevo Entfellner J.-B."/>
        </authorList>
    </citation>
    <scope>NUCLEOTIDE SEQUENCE</scope>
</reference>
<protein>
    <submittedName>
        <fullName evidence="1">Uncharacterized protein</fullName>
    </submittedName>
</protein>
<dbReference type="Proteomes" id="UP001189624">
    <property type="component" value="Chromosome 8"/>
</dbReference>
<dbReference type="AlphaFoldDB" id="A0AA86W099"/>
<dbReference type="EMBL" id="OY731405">
    <property type="protein sequence ID" value="CAJ1972535.1"/>
    <property type="molecule type" value="Genomic_DNA"/>
</dbReference>
<sequence length="91" mass="9801">MGAHGGGRDKMQSEIGTQITPIMGFDCVVIGVTHSCGASIEVVVGVEAWPVADDARVVRCTKVAYLMARRARESRVNLEVMDKGVGRQWLA</sequence>
<evidence type="ECO:0000313" key="2">
    <source>
        <dbReference type="Proteomes" id="UP001189624"/>
    </source>
</evidence>
<gene>
    <name evidence="1" type="ORF">AYBTSS11_LOCUS24584</name>
</gene>